<proteinExistence type="predicted"/>
<gene>
    <name evidence="1" type="ORF">H9892_06405</name>
</gene>
<dbReference type="InterPro" id="IPR014229">
    <property type="entry name" value="Spore_YtfJ"/>
</dbReference>
<evidence type="ECO:0000313" key="2">
    <source>
        <dbReference type="Proteomes" id="UP000823990"/>
    </source>
</evidence>
<reference evidence="1" key="2">
    <citation type="submission" date="2021-04" db="EMBL/GenBank/DDBJ databases">
        <authorList>
            <person name="Gilroy R."/>
        </authorList>
    </citation>
    <scope>NUCLEOTIDE SEQUENCE</scope>
    <source>
        <strain evidence="1">12435</strain>
    </source>
</reference>
<accession>A0A9D1Q1N9</accession>
<dbReference type="PANTHER" id="PTHR39162:SF1">
    <property type="entry name" value="SPORULATION PROTEIN YTFJ"/>
    <property type="match status" value="1"/>
</dbReference>
<dbReference type="Proteomes" id="UP000823990">
    <property type="component" value="Unassembled WGS sequence"/>
</dbReference>
<dbReference type="Pfam" id="PF09579">
    <property type="entry name" value="Spore_YtfJ"/>
    <property type="match status" value="1"/>
</dbReference>
<dbReference type="PANTHER" id="PTHR39162">
    <property type="entry name" value="GLL3345 PROTEIN"/>
    <property type="match status" value="1"/>
</dbReference>
<dbReference type="EMBL" id="DXHS01000104">
    <property type="protein sequence ID" value="HIW02955.1"/>
    <property type="molecule type" value="Genomic_DNA"/>
</dbReference>
<sequence>MILNTDRKPVERVVETAFDRIKTLADADTVIGRPIELSDGSCVIPVSRVTLGMLTGGGEYGENEGGAEYPFAGGSGVGASVVPMGFLVRRNGVYKMIRLAESTLIEKALSMLPDLAEAIADAAAFKK</sequence>
<comment type="caution">
    <text evidence="1">The sequence shown here is derived from an EMBL/GenBank/DDBJ whole genome shotgun (WGS) entry which is preliminary data.</text>
</comment>
<reference evidence="1" key="1">
    <citation type="journal article" date="2021" name="PeerJ">
        <title>Extensive microbial diversity within the chicken gut microbiome revealed by metagenomics and culture.</title>
        <authorList>
            <person name="Gilroy R."/>
            <person name="Ravi A."/>
            <person name="Getino M."/>
            <person name="Pursley I."/>
            <person name="Horton D.L."/>
            <person name="Alikhan N.F."/>
            <person name="Baker D."/>
            <person name="Gharbi K."/>
            <person name="Hall N."/>
            <person name="Watson M."/>
            <person name="Adriaenssens E.M."/>
            <person name="Foster-Nyarko E."/>
            <person name="Jarju S."/>
            <person name="Secka A."/>
            <person name="Antonio M."/>
            <person name="Oren A."/>
            <person name="Chaudhuri R.R."/>
            <person name="La Ragione R."/>
            <person name="Hildebrand F."/>
            <person name="Pallen M.J."/>
        </authorList>
    </citation>
    <scope>NUCLEOTIDE SEQUENCE</scope>
    <source>
        <strain evidence="1">12435</strain>
    </source>
</reference>
<dbReference type="PIRSF" id="PIRSF021377">
    <property type="entry name" value="YtfJ"/>
    <property type="match status" value="1"/>
</dbReference>
<evidence type="ECO:0000313" key="1">
    <source>
        <dbReference type="EMBL" id="HIW02955.1"/>
    </source>
</evidence>
<name>A0A9D1Q1N9_9FIRM</name>
<organism evidence="1 2">
    <name type="scientific">Candidatus Protoclostridium stercorigallinarum</name>
    <dbReference type="NCBI Taxonomy" id="2838741"/>
    <lineage>
        <taxon>Bacteria</taxon>
        <taxon>Bacillati</taxon>
        <taxon>Bacillota</taxon>
        <taxon>Clostridia</taxon>
        <taxon>Candidatus Protoclostridium</taxon>
    </lineage>
</organism>
<protein>
    <submittedName>
        <fullName evidence="1">Sporulation protein YtfJ</fullName>
    </submittedName>
</protein>
<dbReference type="AlphaFoldDB" id="A0A9D1Q1N9"/>